<keyword evidence="4" id="KW-0812">Transmembrane</keyword>
<comment type="caution">
    <text evidence="3">Lacks conserved residue(s) required for the propagation of feature annotation.</text>
</comment>
<dbReference type="InterPro" id="IPR002172">
    <property type="entry name" value="LDrepeatLR_classA_rpt"/>
</dbReference>
<reference evidence="8" key="2">
    <citation type="submission" date="2019-09" db="UniProtKB">
        <authorList>
            <consortium name="WormBaseParasite"/>
        </authorList>
    </citation>
    <scope>IDENTIFICATION</scope>
</reference>
<keyword evidence="4" id="KW-0472">Membrane</keyword>
<dbReference type="CDD" id="cd00112">
    <property type="entry name" value="LDLa"/>
    <property type="match status" value="1"/>
</dbReference>
<feature type="disulfide bond" evidence="3">
    <location>
        <begin position="139"/>
        <end position="154"/>
    </location>
</feature>
<dbReference type="AlphaFoldDB" id="A0A183GJW2"/>
<evidence type="ECO:0000256" key="2">
    <source>
        <dbReference type="ARBA" id="ARBA00023157"/>
    </source>
</evidence>
<reference evidence="6 7" key="1">
    <citation type="submission" date="2018-11" db="EMBL/GenBank/DDBJ databases">
        <authorList>
            <consortium name="Pathogen Informatics"/>
        </authorList>
    </citation>
    <scope>NUCLEOTIDE SEQUENCE [LARGE SCALE GENOMIC DNA]</scope>
</reference>
<keyword evidence="7" id="KW-1185">Reference proteome</keyword>
<dbReference type="InterPro" id="IPR036055">
    <property type="entry name" value="LDL_receptor-like_sf"/>
</dbReference>
<evidence type="ECO:0000313" key="8">
    <source>
        <dbReference type="WBParaSite" id="HPBE_0002297401-mRNA-1"/>
    </source>
</evidence>
<dbReference type="SUPFAM" id="SSF57424">
    <property type="entry name" value="LDL receptor-like module"/>
    <property type="match status" value="1"/>
</dbReference>
<keyword evidence="4" id="KW-1133">Transmembrane helix</keyword>
<feature type="transmembrane region" description="Helical" evidence="4">
    <location>
        <begin position="172"/>
        <end position="192"/>
    </location>
</feature>
<dbReference type="PANTHER" id="PTHR24251">
    <property type="entry name" value="OVOCHYMASE-RELATED"/>
    <property type="match status" value="1"/>
</dbReference>
<dbReference type="PROSITE" id="PS01180">
    <property type="entry name" value="CUB"/>
    <property type="match status" value="1"/>
</dbReference>
<organism evidence="7 8">
    <name type="scientific">Heligmosomoides polygyrus</name>
    <name type="common">Parasitic roundworm</name>
    <dbReference type="NCBI Taxonomy" id="6339"/>
    <lineage>
        <taxon>Eukaryota</taxon>
        <taxon>Metazoa</taxon>
        <taxon>Ecdysozoa</taxon>
        <taxon>Nematoda</taxon>
        <taxon>Chromadorea</taxon>
        <taxon>Rhabditida</taxon>
        <taxon>Rhabditina</taxon>
        <taxon>Rhabditomorpha</taxon>
        <taxon>Strongyloidea</taxon>
        <taxon>Heligmosomidae</taxon>
        <taxon>Heligmosomoides</taxon>
    </lineage>
</organism>
<accession>A0A3P8GXU4</accession>
<dbReference type="Proteomes" id="UP000050761">
    <property type="component" value="Unassembled WGS sequence"/>
</dbReference>
<dbReference type="OrthoDB" id="9971251at2759"/>
<keyword evidence="2 3" id="KW-1015">Disulfide bond</keyword>
<evidence type="ECO:0000313" key="7">
    <source>
        <dbReference type="Proteomes" id="UP000050761"/>
    </source>
</evidence>
<protein>
    <submittedName>
        <fullName evidence="8">CUB domain-containing protein</fullName>
    </submittedName>
</protein>
<dbReference type="PANTHER" id="PTHR24251:SF28">
    <property type="entry name" value="NEUROPILIN AND TOLLOID-LIKE, ISOFORM B"/>
    <property type="match status" value="1"/>
</dbReference>
<accession>A0A183GJW2</accession>
<feature type="disulfide bond" evidence="3">
    <location>
        <begin position="127"/>
        <end position="145"/>
    </location>
</feature>
<evidence type="ECO:0000256" key="3">
    <source>
        <dbReference type="PROSITE-ProRule" id="PRU00124"/>
    </source>
</evidence>
<dbReference type="Pfam" id="PF00431">
    <property type="entry name" value="CUB"/>
    <property type="match status" value="1"/>
</dbReference>
<dbReference type="EMBL" id="UZAH01034549">
    <property type="protein sequence ID" value="VDP35756.1"/>
    <property type="molecule type" value="Genomic_DNA"/>
</dbReference>
<evidence type="ECO:0000313" key="6">
    <source>
        <dbReference type="EMBL" id="VDP35756.1"/>
    </source>
</evidence>
<dbReference type="PROSITE" id="PS50068">
    <property type="entry name" value="LDLRA_2"/>
    <property type="match status" value="1"/>
</dbReference>
<dbReference type="InterPro" id="IPR000859">
    <property type="entry name" value="CUB_dom"/>
</dbReference>
<evidence type="ECO:0000259" key="5">
    <source>
        <dbReference type="PROSITE" id="PS01180"/>
    </source>
</evidence>
<gene>
    <name evidence="6" type="ORF">HPBE_LOCUS22973</name>
</gene>
<name>A0A183GJW2_HELPZ</name>
<sequence>MSLPRSEIRARSGFLWIRFHSDDLLEYKGFFATYDMVRTNDRKANQHDCQIQFHHALDGYIETKTLISDLPMNFTGSLDCIWLLEVPHEYNIVLYINEFSLYAPNHCGLNFLEVYSGTTSDQPLRSCGDDNCVPQALACNGRNNCPYGNDEQNCHDAQDFFFRFIFNSYSPLIFLILFVFLAVLGLFLWYYWPKECCKRRKRR</sequence>
<dbReference type="Gene3D" id="2.60.120.290">
    <property type="entry name" value="Spermadhesin, CUB domain"/>
    <property type="match status" value="1"/>
</dbReference>
<evidence type="ECO:0000256" key="1">
    <source>
        <dbReference type="ARBA" id="ARBA00022737"/>
    </source>
</evidence>
<dbReference type="WBParaSite" id="HPBE_0002297401-mRNA-1">
    <property type="protein sequence ID" value="HPBE_0002297401-mRNA-1"/>
    <property type="gene ID" value="HPBE_0002297401"/>
</dbReference>
<evidence type="ECO:0000256" key="4">
    <source>
        <dbReference type="SAM" id="Phobius"/>
    </source>
</evidence>
<feature type="domain" description="CUB" evidence="5">
    <location>
        <begin position="49"/>
        <end position="129"/>
    </location>
</feature>
<dbReference type="CDD" id="cd00041">
    <property type="entry name" value="CUB"/>
    <property type="match status" value="1"/>
</dbReference>
<dbReference type="InterPro" id="IPR035914">
    <property type="entry name" value="Sperma_CUB_dom_sf"/>
</dbReference>
<proteinExistence type="predicted"/>
<dbReference type="SUPFAM" id="SSF49854">
    <property type="entry name" value="Spermadhesin, CUB domain"/>
    <property type="match status" value="1"/>
</dbReference>
<keyword evidence="1" id="KW-0677">Repeat</keyword>